<dbReference type="Gene3D" id="3.30.830.10">
    <property type="entry name" value="Metalloenzyme, LuxS/M16 peptidase-like"/>
    <property type="match status" value="4"/>
</dbReference>
<comment type="similarity">
    <text evidence="1">Belongs to the peptidase M16 family.</text>
</comment>
<keyword evidence="3" id="KW-0732">Signal</keyword>
<evidence type="ECO:0000259" key="5">
    <source>
        <dbReference type="Pfam" id="PF05193"/>
    </source>
</evidence>
<proteinExistence type="inferred from homology"/>
<feature type="signal peptide" evidence="3">
    <location>
        <begin position="1"/>
        <end position="22"/>
    </location>
</feature>
<dbReference type="InterPro" id="IPR007863">
    <property type="entry name" value="Peptidase_M16_C"/>
</dbReference>
<evidence type="ECO:0000313" key="6">
    <source>
        <dbReference type="EMBL" id="QNT79089.1"/>
    </source>
</evidence>
<accession>A0A7H1NTH9</accession>
<keyword evidence="2" id="KW-0378">Hydrolase</keyword>
<feature type="chain" id="PRO_5028849839" evidence="3">
    <location>
        <begin position="23"/>
        <end position="899"/>
    </location>
</feature>
<keyword evidence="2" id="KW-0482">Metalloprotease</keyword>
<dbReference type="Pfam" id="PF00675">
    <property type="entry name" value="Peptidase_M16"/>
    <property type="match status" value="1"/>
</dbReference>
<keyword evidence="7" id="KW-1185">Reference proteome</keyword>
<evidence type="ECO:0000256" key="2">
    <source>
        <dbReference type="ARBA" id="ARBA00023049"/>
    </source>
</evidence>
<dbReference type="GO" id="GO:0008237">
    <property type="term" value="F:metallopeptidase activity"/>
    <property type="evidence" value="ECO:0007669"/>
    <property type="project" value="UniProtKB-KW"/>
</dbReference>
<protein>
    <submittedName>
        <fullName evidence="6">Peptidase M16 inactive domain protein</fullName>
    </submittedName>
</protein>
<dbReference type="InterPro" id="IPR011765">
    <property type="entry name" value="Pept_M16_N"/>
</dbReference>
<dbReference type="Proteomes" id="UP000516349">
    <property type="component" value="Chromosome"/>
</dbReference>
<keyword evidence="2" id="KW-0645">Protease</keyword>
<reference evidence="6 7" key="1">
    <citation type="submission" date="2020-08" db="EMBL/GenBank/DDBJ databases">
        <title>Complete genome sequence of Entomobacter blattae G55GP.</title>
        <authorList>
            <person name="Poehlein A."/>
            <person name="Guzman J."/>
            <person name="Daniel R."/>
            <person name="Vilcinskas A."/>
        </authorList>
    </citation>
    <scope>NUCLEOTIDE SEQUENCE [LARGE SCALE GENOMIC DNA]</scope>
    <source>
        <strain evidence="6 7">G55GP</strain>
    </source>
</reference>
<dbReference type="SUPFAM" id="SSF63411">
    <property type="entry name" value="LuxS/MPP-like metallohydrolase"/>
    <property type="match status" value="4"/>
</dbReference>
<dbReference type="Pfam" id="PF05193">
    <property type="entry name" value="Peptidase_M16_C"/>
    <property type="match status" value="2"/>
</dbReference>
<dbReference type="InterPro" id="IPR050361">
    <property type="entry name" value="MPP/UQCRC_Complex"/>
</dbReference>
<organism evidence="6 7">
    <name type="scientific">Entomobacter blattae</name>
    <dbReference type="NCBI Taxonomy" id="2762277"/>
    <lineage>
        <taxon>Bacteria</taxon>
        <taxon>Pseudomonadati</taxon>
        <taxon>Pseudomonadota</taxon>
        <taxon>Alphaproteobacteria</taxon>
        <taxon>Acetobacterales</taxon>
        <taxon>Acetobacteraceae</taxon>
        <taxon>Entomobacter</taxon>
    </lineage>
</organism>
<evidence type="ECO:0000259" key="4">
    <source>
        <dbReference type="Pfam" id="PF00675"/>
    </source>
</evidence>
<evidence type="ECO:0000313" key="7">
    <source>
        <dbReference type="Proteomes" id="UP000516349"/>
    </source>
</evidence>
<dbReference type="RefSeq" id="WP_203413285.1">
    <property type="nucleotide sequence ID" value="NZ_CP060244.1"/>
</dbReference>
<dbReference type="EMBL" id="CP060244">
    <property type="protein sequence ID" value="QNT79089.1"/>
    <property type="molecule type" value="Genomic_DNA"/>
</dbReference>
<dbReference type="KEGG" id="ebla:JGUZn3_18750"/>
<evidence type="ECO:0000256" key="3">
    <source>
        <dbReference type="SAM" id="SignalP"/>
    </source>
</evidence>
<sequence length="899" mass="98516">MKQSLLSSSFALSILLSSPLYAKTPHTLPPSPSESLSSTASSVTRATLKNGLRVVIIPNNLAPVVTTEVNYLVGSTETAPDFPGTAHALEHMMFRGSEGLDKDQLAAIGAQIGGSYNAFTTETVTQYFYTAPAEDLDVMLRIEAMRMGKLSLNAKDWEKEKGAIEQEVSRDLSSPIYKYISQLQNILFQGTPYAHDPLGTRPSFEKTDVARLKSFYDKWYAPNNAILVIAGNVDPQKTLENVKQHFDSIPSKKLPTPNTVALTPLKAQTLNLPTDLPVGIISIAFRMPGQHGKDFATANLLADILNSKRGKLYELVPQGKALFSEFDYIPKGRVGFGLAVVGFPKGQDPKGLHEELKSILQDIQKNGVPKELLEASRQRELAQMAFQSNSISGLASTWSEALAFQGLNSPADMEAAYKSVTLQDVNAMAKTILAPEESITAFLTPQESGKPIAQKGFGGAESFASVPDKPVKLPQWAEKALNTLSIPPKSPLPVDITLENGLRLIVQTVHISPTISLFGNVRHESSLQEPKGQEGISDITSELFSYGTTTLDRLSFQKALDDIAADENAGFSFSLSTLTPQFEKGLKLLSDNQLRPAFPEKAFMVVRQQQAQAQIGLLKSPGYLFRRAVLKALNPPNDPTLREATPDQMMKISLEDVKKFYHDSFRPDLTTIVIVGNITPQHAKKLIADNFGQWKNIGPKPIVDLPTRPDNKTSHAVVPDNANVQDTVILATTTGVLPTSTDHYYLNLANEILGGGFSSRLYKDLRVKTGYVYTVSSQFGWSRTRSGYAVTYGADPDKVSKASTLVVKNIKELQSSPVSNEELTLAKASLLRRIPLDRASVDSIGRSYLALVNLNLPLDNDNRAAQYYFKATQQDIQNTFKKWIRPDDIAQIVKGPTPK</sequence>
<dbReference type="InterPro" id="IPR011249">
    <property type="entry name" value="Metalloenz_LuxS/M16"/>
</dbReference>
<dbReference type="PANTHER" id="PTHR11851:SF49">
    <property type="entry name" value="MITOCHONDRIAL-PROCESSING PEPTIDASE SUBUNIT ALPHA"/>
    <property type="match status" value="1"/>
</dbReference>
<feature type="domain" description="Peptidase M16 N-terminal" evidence="4">
    <location>
        <begin position="54"/>
        <end position="195"/>
    </location>
</feature>
<dbReference type="PANTHER" id="PTHR11851">
    <property type="entry name" value="METALLOPROTEASE"/>
    <property type="match status" value="1"/>
</dbReference>
<feature type="domain" description="Peptidase M16 C-terminal" evidence="5">
    <location>
        <begin position="209"/>
        <end position="378"/>
    </location>
</feature>
<dbReference type="GO" id="GO:0046872">
    <property type="term" value="F:metal ion binding"/>
    <property type="evidence" value="ECO:0007669"/>
    <property type="project" value="InterPro"/>
</dbReference>
<feature type="domain" description="Peptidase M16 C-terminal" evidence="5">
    <location>
        <begin position="651"/>
        <end position="830"/>
    </location>
</feature>
<evidence type="ECO:0000256" key="1">
    <source>
        <dbReference type="ARBA" id="ARBA00007261"/>
    </source>
</evidence>
<gene>
    <name evidence="6" type="ORF">JGUZn3_18750</name>
</gene>
<dbReference type="AlphaFoldDB" id="A0A7H1NTH9"/>
<name>A0A7H1NTH9_9PROT</name>